<evidence type="ECO:0008006" key="5">
    <source>
        <dbReference type="Google" id="ProtNLM"/>
    </source>
</evidence>
<dbReference type="InterPro" id="IPR027417">
    <property type="entry name" value="P-loop_NTPase"/>
</dbReference>
<dbReference type="PANTHER" id="PTHR43566:SF2">
    <property type="entry name" value="DUF4143 DOMAIN-CONTAINING PROTEIN"/>
    <property type="match status" value="1"/>
</dbReference>
<proteinExistence type="predicted"/>
<accession>A0A2I7KGN2</accession>
<evidence type="ECO:0000259" key="1">
    <source>
        <dbReference type="Pfam" id="PF13173"/>
    </source>
</evidence>
<dbReference type="Pfam" id="PF13173">
    <property type="entry name" value="AAA_14"/>
    <property type="match status" value="1"/>
</dbReference>
<dbReference type="PANTHER" id="PTHR43566">
    <property type="entry name" value="CONSERVED PROTEIN"/>
    <property type="match status" value="1"/>
</dbReference>
<dbReference type="Gene3D" id="3.40.50.300">
    <property type="entry name" value="P-loop containing nucleotide triphosphate hydrolases"/>
    <property type="match status" value="1"/>
</dbReference>
<gene>
    <name evidence="3" type="ORF">PhaeoP88_04446</name>
</gene>
<dbReference type="AlphaFoldDB" id="A0A2I7KGN2"/>
<organism evidence="3 4">
    <name type="scientific">Phaeobacter inhibens</name>
    <dbReference type="NCBI Taxonomy" id="221822"/>
    <lineage>
        <taxon>Bacteria</taxon>
        <taxon>Pseudomonadati</taxon>
        <taxon>Pseudomonadota</taxon>
        <taxon>Alphaproteobacteria</taxon>
        <taxon>Rhodobacterales</taxon>
        <taxon>Roseobacteraceae</taxon>
        <taxon>Phaeobacter</taxon>
    </lineage>
</organism>
<sequence length="407" mass="45122">MWLLQRLTLQIFRDMEYLQGMYQRKTHQLVQSALESQAAVVLLGPRQVGKTTLALDIASEQPSVYLDLERGADRQILVEPDLYLDEQAGKLVILDEVQQMPGLFKTLRGQIDHRRRAGFRTGQFLLLGSASNVLLQQSAESLAGRVRYIEMPPLQLAEVGADQLNTLWLRGGFPDSFSAGSDQDSMDWRLDFLRTYLERDIPALGPRIPAATLRRFWTMLAHVQGGLLNAAALAEGLGVSGQTVGRYLDLLVDLMLVRRLQPWHDNVGKRLVKSPKVYVRDSGIVHALLGIGTIEGLLGHPVVGGSWEGFCIETLLAAAPTGTEPYFYRTSAGAELDLVLRLPGGETWAIEIKRTTTPKVSRGFHTGAEDTRANRSFLVYAGEREVPMSNDIRALPLARAIELLSDL</sequence>
<name>A0A2I7KGN2_9RHOB</name>
<reference evidence="3 4" key="2">
    <citation type="journal article" date="2017" name="Genome Biol. Evol.">
        <title>Trajectories and Drivers of Genome Evolution in Surface-Associated Marine Phaeobacter.</title>
        <authorList>
            <person name="Freese H.M."/>
            <person name="Sikorski J."/>
            <person name="Bunk B."/>
            <person name="Scheuner C."/>
            <person name="Meier-Kolthoff J.P."/>
            <person name="Sproer C."/>
            <person name="Gram L."/>
            <person name="Overmann J."/>
        </authorList>
    </citation>
    <scope>NUCLEOTIDE SEQUENCE [LARGE SCALE GENOMIC DNA]</scope>
    <source>
        <strain evidence="3 4">P88</strain>
        <plasmid evidence="4">pp88_d</plasmid>
    </source>
</reference>
<dbReference type="InterPro" id="IPR041682">
    <property type="entry name" value="AAA_14"/>
</dbReference>
<feature type="domain" description="DUF4143" evidence="2">
    <location>
        <begin position="198"/>
        <end position="354"/>
    </location>
</feature>
<keyword evidence="3" id="KW-0614">Plasmid</keyword>
<geneLocation type="plasmid" evidence="4">
    <name>pp88_d</name>
</geneLocation>
<dbReference type="SUPFAM" id="SSF52540">
    <property type="entry name" value="P-loop containing nucleoside triphosphate hydrolases"/>
    <property type="match status" value="1"/>
</dbReference>
<dbReference type="InterPro" id="IPR025420">
    <property type="entry name" value="DUF4143"/>
</dbReference>
<evidence type="ECO:0000313" key="3">
    <source>
        <dbReference type="EMBL" id="AUR01758.1"/>
    </source>
</evidence>
<dbReference type="EMBL" id="CP010729">
    <property type="protein sequence ID" value="AUR01758.1"/>
    <property type="molecule type" value="Genomic_DNA"/>
</dbReference>
<evidence type="ECO:0000313" key="4">
    <source>
        <dbReference type="Proteomes" id="UP000236447"/>
    </source>
</evidence>
<dbReference type="Pfam" id="PF13635">
    <property type="entry name" value="DUF4143"/>
    <property type="match status" value="1"/>
</dbReference>
<protein>
    <recommendedName>
        <fullName evidence="5">ATPase</fullName>
    </recommendedName>
</protein>
<dbReference type="Proteomes" id="UP000236447">
    <property type="component" value="Plasmid pP88_d"/>
</dbReference>
<dbReference type="CDD" id="cd00009">
    <property type="entry name" value="AAA"/>
    <property type="match status" value="1"/>
</dbReference>
<reference evidence="3 4" key="1">
    <citation type="journal article" date="2017" name="Front. Microbiol.">
        <title>Phaeobacter piscinae sp. nov., a species of the Roseobacter group and potential aquaculture probiont.</title>
        <authorList>
            <person name="Sonnenschein E.C."/>
            <person name="Phippen C.B.W."/>
            <person name="Nielsen K.F."/>
            <person name="Mateiu R.V."/>
            <person name="Melchiorsen J."/>
            <person name="Gram L."/>
            <person name="Overmann J."/>
            <person name="Freese H.M."/>
        </authorList>
    </citation>
    <scope>NUCLEOTIDE SEQUENCE [LARGE SCALE GENOMIC DNA]</scope>
    <source>
        <strain evidence="3 4">P88</strain>
        <plasmid evidence="4">pp88_d</plasmid>
    </source>
</reference>
<evidence type="ECO:0000259" key="2">
    <source>
        <dbReference type="Pfam" id="PF13635"/>
    </source>
</evidence>
<feature type="domain" description="AAA" evidence="1">
    <location>
        <begin position="38"/>
        <end position="159"/>
    </location>
</feature>